<evidence type="ECO:0000256" key="7">
    <source>
        <dbReference type="ARBA" id="ARBA00022801"/>
    </source>
</evidence>
<keyword evidence="6" id="KW-0574">Periplasm</keyword>
<evidence type="ECO:0000256" key="3">
    <source>
        <dbReference type="ARBA" id="ARBA00010860"/>
    </source>
</evidence>
<evidence type="ECO:0000256" key="9">
    <source>
        <dbReference type="ARBA" id="ARBA00074581"/>
    </source>
</evidence>
<dbReference type="GO" id="GO:0008745">
    <property type="term" value="F:N-acetylmuramoyl-L-alanine amidase activity"/>
    <property type="evidence" value="ECO:0007669"/>
    <property type="project" value="UniProtKB-EC"/>
</dbReference>
<feature type="region of interest" description="Disordered" evidence="10">
    <location>
        <begin position="166"/>
        <end position="213"/>
    </location>
</feature>
<keyword evidence="13" id="KW-1185">Reference proteome</keyword>
<dbReference type="RefSeq" id="WP_053937553.1">
    <property type="nucleotide sequence ID" value="NZ_LAQT01000007.1"/>
</dbReference>
<evidence type="ECO:0000313" key="12">
    <source>
        <dbReference type="EMBL" id="KPC53313.1"/>
    </source>
</evidence>
<reference evidence="12 13" key="1">
    <citation type="submission" date="2015-07" db="EMBL/GenBank/DDBJ databases">
        <title>Draft genome sequence of the Amantichitinum ursilacus IGB-41, a new chitin-degrading bacterium.</title>
        <authorList>
            <person name="Kirstahler P."/>
            <person name="Guenther M."/>
            <person name="Grumaz C."/>
            <person name="Rupp S."/>
            <person name="Zibek S."/>
            <person name="Sohn K."/>
        </authorList>
    </citation>
    <scope>NUCLEOTIDE SEQUENCE [LARGE SCALE GENOMIC DNA]</scope>
    <source>
        <strain evidence="12 13">IGB-41</strain>
    </source>
</reference>
<evidence type="ECO:0000256" key="2">
    <source>
        <dbReference type="ARBA" id="ARBA00004418"/>
    </source>
</evidence>
<dbReference type="SMART" id="SM00646">
    <property type="entry name" value="Ami_3"/>
    <property type="match status" value="1"/>
</dbReference>
<dbReference type="Pfam" id="PF11741">
    <property type="entry name" value="AMIN"/>
    <property type="match status" value="1"/>
</dbReference>
<dbReference type="Proteomes" id="UP000037939">
    <property type="component" value="Unassembled WGS sequence"/>
</dbReference>
<evidence type="ECO:0000256" key="5">
    <source>
        <dbReference type="ARBA" id="ARBA00022729"/>
    </source>
</evidence>
<dbReference type="PANTHER" id="PTHR30404:SF0">
    <property type="entry name" value="N-ACETYLMURAMOYL-L-ALANINE AMIDASE AMIC"/>
    <property type="match status" value="1"/>
</dbReference>
<dbReference type="GO" id="GO:0030288">
    <property type="term" value="C:outer membrane-bounded periplasmic space"/>
    <property type="evidence" value="ECO:0007669"/>
    <property type="project" value="TreeGrafter"/>
</dbReference>
<evidence type="ECO:0000313" key="13">
    <source>
        <dbReference type="Proteomes" id="UP000037939"/>
    </source>
</evidence>
<keyword evidence="8" id="KW-0961">Cell wall biogenesis/degradation</keyword>
<dbReference type="STRING" id="857265.WG78_09495"/>
<dbReference type="CDD" id="cd02696">
    <property type="entry name" value="MurNAc-LAA"/>
    <property type="match status" value="1"/>
</dbReference>
<protein>
    <recommendedName>
        <fullName evidence="9">N-acetylmuramoyl-L-alanine amidase AmiC</fullName>
        <ecNumber evidence="4">3.5.1.28</ecNumber>
    </recommendedName>
</protein>
<evidence type="ECO:0000256" key="8">
    <source>
        <dbReference type="ARBA" id="ARBA00023316"/>
    </source>
</evidence>
<organism evidence="12 13">
    <name type="scientific">Amantichitinum ursilacus</name>
    <dbReference type="NCBI Taxonomy" id="857265"/>
    <lineage>
        <taxon>Bacteria</taxon>
        <taxon>Pseudomonadati</taxon>
        <taxon>Pseudomonadota</taxon>
        <taxon>Betaproteobacteria</taxon>
        <taxon>Neisseriales</taxon>
        <taxon>Chitinibacteraceae</taxon>
        <taxon>Amantichitinum</taxon>
    </lineage>
</organism>
<dbReference type="PATRIC" id="fig|857265.3.peg.1954"/>
<dbReference type="InterPro" id="IPR021731">
    <property type="entry name" value="AMIN_dom"/>
</dbReference>
<comment type="subcellular location">
    <subcellularLocation>
        <location evidence="2">Periplasm</location>
    </subcellularLocation>
</comment>
<evidence type="ECO:0000259" key="11">
    <source>
        <dbReference type="SMART" id="SM00646"/>
    </source>
</evidence>
<dbReference type="AlphaFoldDB" id="A0A0N0GP08"/>
<comment type="catalytic activity">
    <reaction evidence="1">
        <text>Hydrolyzes the link between N-acetylmuramoyl residues and L-amino acid residues in certain cell-wall glycopeptides.</text>
        <dbReference type="EC" id="3.5.1.28"/>
    </reaction>
</comment>
<name>A0A0N0GP08_9NEIS</name>
<evidence type="ECO:0000256" key="10">
    <source>
        <dbReference type="SAM" id="MobiDB-lite"/>
    </source>
</evidence>
<accession>A0A0N0GP08</accession>
<dbReference type="GO" id="GO:0071555">
    <property type="term" value="P:cell wall organization"/>
    <property type="evidence" value="ECO:0007669"/>
    <property type="project" value="UniProtKB-KW"/>
</dbReference>
<dbReference type="EMBL" id="LAQT01000007">
    <property type="protein sequence ID" value="KPC53313.1"/>
    <property type="molecule type" value="Genomic_DNA"/>
</dbReference>
<keyword evidence="5" id="KW-0732">Signal</keyword>
<dbReference type="OrthoDB" id="9806267at2"/>
<dbReference type="InterPro" id="IPR002508">
    <property type="entry name" value="MurNAc-LAA_cat"/>
</dbReference>
<sequence length="490" mass="53022">MSRAIRHPVLTPDNARRRVLRAAVSSLVLSVVPVGMARAAANANVVSVRVWPAQAYTRVTIEATSPLAFKQFSLKNPDRLVVDLEGVDLNAELQKLEGKVGDDDPYIKLLRAGRFKPGTVRLVLDLKSEVKPQVFTLDPVAEYKYRLVIDLYPTVQKDPLLAFLDDQNNGDAAPPANLKLDDKSSAPQSSQANQGKQSAPASQPDPVDQSAQDNRDAIAKAETGQPVDRSKLKVDRLITVVLDPGHGGEDPGAVGPQGNYEKTVVLSIARKLKGLLEGEPNIRVVMTRDADFFVPLGVRVKKARAVQADLFVSIHADAFIRPDASGSSVFVLSDKGATSTAAKWLAQTQNDADLIGGVKISTQDKYLAHTLMDLTQTATLNDSMKFGKAMLNELGSLNRLHKGSVEQAGFAVLKAPDIPSILVETAFISNPAEEQKLIDDAYQVKMASALHNGIKRYFVKNPPPARTRLAQVAAFEGEDVVEGWAPLHKA</sequence>
<dbReference type="EC" id="3.5.1.28" evidence="4"/>
<dbReference type="FunFam" id="3.40.630.40:FF:000001">
    <property type="entry name" value="N-acetylmuramoyl-L-alanine amidase"/>
    <property type="match status" value="1"/>
</dbReference>
<feature type="domain" description="MurNAc-LAA" evidence="11">
    <location>
        <begin position="300"/>
        <end position="455"/>
    </location>
</feature>
<comment type="caution">
    <text evidence="12">The sequence shown here is derived from an EMBL/GenBank/DDBJ whole genome shotgun (WGS) entry which is preliminary data.</text>
</comment>
<dbReference type="InterPro" id="IPR050695">
    <property type="entry name" value="N-acetylmuramoyl_amidase_3"/>
</dbReference>
<proteinExistence type="inferred from homology"/>
<dbReference type="Pfam" id="PF01520">
    <property type="entry name" value="Amidase_3"/>
    <property type="match status" value="1"/>
</dbReference>
<evidence type="ECO:0000256" key="6">
    <source>
        <dbReference type="ARBA" id="ARBA00022764"/>
    </source>
</evidence>
<evidence type="ECO:0000256" key="1">
    <source>
        <dbReference type="ARBA" id="ARBA00001561"/>
    </source>
</evidence>
<comment type="similarity">
    <text evidence="3">Belongs to the N-acetylmuramoyl-L-alanine amidase 3 family.</text>
</comment>
<feature type="compositionally biased region" description="Polar residues" evidence="10">
    <location>
        <begin position="185"/>
        <end position="201"/>
    </location>
</feature>
<gene>
    <name evidence="12" type="primary">amiC_1</name>
    <name evidence="12" type="ORF">WG78_09495</name>
</gene>
<dbReference type="GO" id="GO:0009253">
    <property type="term" value="P:peptidoglycan catabolic process"/>
    <property type="evidence" value="ECO:0007669"/>
    <property type="project" value="InterPro"/>
</dbReference>
<dbReference type="Gene3D" id="3.40.630.40">
    <property type="entry name" value="Zn-dependent exopeptidases"/>
    <property type="match status" value="1"/>
</dbReference>
<dbReference type="PANTHER" id="PTHR30404">
    <property type="entry name" value="N-ACETYLMURAMOYL-L-ALANINE AMIDASE"/>
    <property type="match status" value="1"/>
</dbReference>
<dbReference type="SUPFAM" id="SSF53187">
    <property type="entry name" value="Zn-dependent exopeptidases"/>
    <property type="match status" value="1"/>
</dbReference>
<dbReference type="Gene3D" id="2.60.40.3500">
    <property type="match status" value="1"/>
</dbReference>
<evidence type="ECO:0000256" key="4">
    <source>
        <dbReference type="ARBA" id="ARBA00011901"/>
    </source>
</evidence>
<keyword evidence="7 12" id="KW-0378">Hydrolase</keyword>